<name>A0A9W9RZU0_9EURO</name>
<dbReference type="AlphaFoldDB" id="A0A9W9RZU0"/>
<reference evidence="1" key="1">
    <citation type="submission" date="2022-11" db="EMBL/GenBank/DDBJ databases">
        <authorList>
            <person name="Petersen C."/>
        </authorList>
    </citation>
    <scope>NUCLEOTIDE SEQUENCE</scope>
    <source>
        <strain evidence="1">IBT 29864</strain>
    </source>
</reference>
<evidence type="ECO:0000313" key="1">
    <source>
        <dbReference type="EMBL" id="KAJ5368074.1"/>
    </source>
</evidence>
<accession>A0A9W9RZU0</accession>
<dbReference type="GeneID" id="81439932"/>
<dbReference type="OrthoDB" id="3800761at2759"/>
<sequence>MRNPQENCDLDSRSKTWHGEPMFAIRRAIALLGTAQVSLLPLDVQSQLRTLHTLYFIDDPQGYPDEYLSAVNKQTDKLLGPTKDIQFVPANDRVLGPDSTTEDAVRKLSNTFSKV</sequence>
<protein>
    <submittedName>
        <fullName evidence="1">Uncharacterized protein</fullName>
    </submittedName>
</protein>
<evidence type="ECO:0000313" key="2">
    <source>
        <dbReference type="Proteomes" id="UP001147782"/>
    </source>
</evidence>
<gene>
    <name evidence="1" type="ORF">N7496_007834</name>
</gene>
<dbReference type="RefSeq" id="XP_056552816.1">
    <property type="nucleotide sequence ID" value="XM_056700753.1"/>
</dbReference>
<dbReference type="EMBL" id="JAPZBS010000007">
    <property type="protein sequence ID" value="KAJ5368074.1"/>
    <property type="molecule type" value="Genomic_DNA"/>
</dbReference>
<reference evidence="1" key="2">
    <citation type="journal article" date="2023" name="IMA Fungus">
        <title>Comparative genomic study of the Penicillium genus elucidates a diverse pangenome and 15 lateral gene transfer events.</title>
        <authorList>
            <person name="Petersen C."/>
            <person name="Sorensen T."/>
            <person name="Nielsen M.R."/>
            <person name="Sondergaard T.E."/>
            <person name="Sorensen J.L."/>
            <person name="Fitzpatrick D.A."/>
            <person name="Frisvad J.C."/>
            <person name="Nielsen K.L."/>
        </authorList>
    </citation>
    <scope>NUCLEOTIDE SEQUENCE</scope>
    <source>
        <strain evidence="1">IBT 29864</strain>
    </source>
</reference>
<comment type="caution">
    <text evidence="1">The sequence shown here is derived from an EMBL/GenBank/DDBJ whole genome shotgun (WGS) entry which is preliminary data.</text>
</comment>
<keyword evidence="2" id="KW-1185">Reference proteome</keyword>
<organism evidence="1 2">
    <name type="scientific">Penicillium cataractarum</name>
    <dbReference type="NCBI Taxonomy" id="2100454"/>
    <lineage>
        <taxon>Eukaryota</taxon>
        <taxon>Fungi</taxon>
        <taxon>Dikarya</taxon>
        <taxon>Ascomycota</taxon>
        <taxon>Pezizomycotina</taxon>
        <taxon>Eurotiomycetes</taxon>
        <taxon>Eurotiomycetidae</taxon>
        <taxon>Eurotiales</taxon>
        <taxon>Aspergillaceae</taxon>
        <taxon>Penicillium</taxon>
    </lineage>
</organism>
<proteinExistence type="predicted"/>
<dbReference type="Proteomes" id="UP001147782">
    <property type="component" value="Unassembled WGS sequence"/>
</dbReference>